<proteinExistence type="predicted"/>
<evidence type="ECO:0000256" key="1">
    <source>
        <dbReference type="SAM" id="Phobius"/>
    </source>
</evidence>
<organism evidence="2 3">
    <name type="scientific">Molorchus minor</name>
    <dbReference type="NCBI Taxonomy" id="1323400"/>
    <lineage>
        <taxon>Eukaryota</taxon>
        <taxon>Metazoa</taxon>
        <taxon>Ecdysozoa</taxon>
        <taxon>Arthropoda</taxon>
        <taxon>Hexapoda</taxon>
        <taxon>Insecta</taxon>
        <taxon>Pterygota</taxon>
        <taxon>Neoptera</taxon>
        <taxon>Endopterygota</taxon>
        <taxon>Coleoptera</taxon>
        <taxon>Polyphaga</taxon>
        <taxon>Cucujiformia</taxon>
        <taxon>Chrysomeloidea</taxon>
        <taxon>Cerambycidae</taxon>
        <taxon>Lamiinae</taxon>
        <taxon>Monochamini</taxon>
        <taxon>Molorchus</taxon>
    </lineage>
</organism>
<keyword evidence="1" id="KW-0472">Membrane</keyword>
<keyword evidence="1" id="KW-1133">Transmembrane helix</keyword>
<dbReference type="EMBL" id="JAPWTJ010001853">
    <property type="protein sequence ID" value="KAJ8969185.1"/>
    <property type="molecule type" value="Genomic_DNA"/>
</dbReference>
<protein>
    <submittedName>
        <fullName evidence="2">Uncharacterized protein</fullName>
    </submittedName>
</protein>
<feature type="non-terminal residue" evidence="2">
    <location>
        <position position="1"/>
    </location>
</feature>
<comment type="caution">
    <text evidence="2">The sequence shown here is derived from an EMBL/GenBank/DDBJ whole genome shotgun (WGS) entry which is preliminary data.</text>
</comment>
<keyword evidence="3" id="KW-1185">Reference proteome</keyword>
<keyword evidence="1" id="KW-0812">Transmembrane</keyword>
<dbReference type="Proteomes" id="UP001162164">
    <property type="component" value="Unassembled WGS sequence"/>
</dbReference>
<gene>
    <name evidence="2" type="ORF">NQ317_010285</name>
</gene>
<name>A0ABQ9IZA7_9CUCU</name>
<feature type="transmembrane region" description="Helical" evidence="1">
    <location>
        <begin position="78"/>
        <end position="106"/>
    </location>
</feature>
<evidence type="ECO:0000313" key="2">
    <source>
        <dbReference type="EMBL" id="KAJ8969185.1"/>
    </source>
</evidence>
<evidence type="ECO:0000313" key="3">
    <source>
        <dbReference type="Proteomes" id="UP001162164"/>
    </source>
</evidence>
<sequence length="109" mass="12631">YNATVACRYAYLPKKKKVFTISVIPRTGLYYLVYYSITSQFSQGSKGKFLPLRATSSIFFEWEPDYYKTGSRYCAKTLYVFATFDCLAECVSVVLLGFFLCIMISFEQY</sequence>
<reference evidence="2" key="1">
    <citation type="journal article" date="2023" name="Insect Mol. Biol.">
        <title>Genome sequencing provides insights into the evolution of gene families encoding plant cell wall-degrading enzymes in longhorned beetles.</title>
        <authorList>
            <person name="Shin N.R."/>
            <person name="Okamura Y."/>
            <person name="Kirsch R."/>
            <person name="Pauchet Y."/>
        </authorList>
    </citation>
    <scope>NUCLEOTIDE SEQUENCE</scope>
    <source>
        <strain evidence="2">MMC_N1</strain>
    </source>
</reference>
<accession>A0ABQ9IZA7</accession>